<reference evidence="1" key="1">
    <citation type="submission" date="2008-04" db="EMBL/GenBank/DDBJ databases">
        <title>Complete sequence of chromosome of Methylobacterium populi BJ001.</title>
        <authorList>
            <consortium name="US DOE Joint Genome Institute"/>
            <person name="Copeland A."/>
            <person name="Lucas S."/>
            <person name="Lapidus A."/>
            <person name="Glavina del Rio T."/>
            <person name="Dalin E."/>
            <person name="Tice H."/>
            <person name="Bruce D."/>
            <person name="Goodwin L."/>
            <person name="Pitluck S."/>
            <person name="Chertkov O."/>
            <person name="Brettin T."/>
            <person name="Detter J.C."/>
            <person name="Han C."/>
            <person name="Kuske C.R."/>
            <person name="Schmutz J."/>
            <person name="Larimer F."/>
            <person name="Land M."/>
            <person name="Hauser L."/>
            <person name="Kyrpides N."/>
            <person name="Mikhailova N."/>
            <person name="Marx C."/>
            <person name="Richardson P."/>
        </authorList>
    </citation>
    <scope>NUCLEOTIDE SEQUENCE [LARGE SCALE GENOMIC DNA]</scope>
    <source>
        <strain evidence="1">BJ001</strain>
    </source>
</reference>
<dbReference type="STRING" id="441620.Mpop_1855"/>
<dbReference type="AlphaFoldDB" id="B1ZJB3"/>
<dbReference type="KEGG" id="mpo:Mpop_1855"/>
<protein>
    <submittedName>
        <fullName evidence="1">Uncharacterized protein</fullName>
    </submittedName>
</protein>
<sequence length="64" mass="7147">MTVQRWALVPADPALPVRVFDDEEAARRAAAWCPGRIVRALDEDALDARHREHVQATLVTGTVR</sequence>
<evidence type="ECO:0000313" key="1">
    <source>
        <dbReference type="EMBL" id="ACB80018.1"/>
    </source>
</evidence>
<evidence type="ECO:0000313" key="2">
    <source>
        <dbReference type="Proteomes" id="UP000007136"/>
    </source>
</evidence>
<gene>
    <name evidence="1" type="ordered locus">Mpop_1855</name>
</gene>
<dbReference type="RefSeq" id="WP_012453764.1">
    <property type="nucleotide sequence ID" value="NC_010725.1"/>
</dbReference>
<name>B1ZJB3_METPB</name>
<organism evidence="1 2">
    <name type="scientific">Methylorubrum populi (strain ATCC BAA-705 / NCIMB 13946 / BJ001)</name>
    <name type="common">Methylobacterium populi</name>
    <dbReference type="NCBI Taxonomy" id="441620"/>
    <lineage>
        <taxon>Bacteria</taxon>
        <taxon>Pseudomonadati</taxon>
        <taxon>Pseudomonadota</taxon>
        <taxon>Alphaproteobacteria</taxon>
        <taxon>Hyphomicrobiales</taxon>
        <taxon>Methylobacteriaceae</taxon>
        <taxon>Methylorubrum</taxon>
    </lineage>
</organism>
<accession>B1ZJB3</accession>
<dbReference type="OrthoDB" id="8023269at2"/>
<dbReference type="EMBL" id="CP001029">
    <property type="protein sequence ID" value="ACB80018.1"/>
    <property type="molecule type" value="Genomic_DNA"/>
</dbReference>
<dbReference type="HOGENOM" id="CLU_2862703_0_0_5"/>
<proteinExistence type="predicted"/>
<dbReference type="Proteomes" id="UP000007136">
    <property type="component" value="Chromosome"/>
</dbReference>